<dbReference type="InterPro" id="IPR029063">
    <property type="entry name" value="SAM-dependent_MTases_sf"/>
</dbReference>
<dbReference type="RefSeq" id="WP_301164566.1">
    <property type="nucleotide sequence ID" value="NZ_JAUHTR010000001.1"/>
</dbReference>
<dbReference type="SUPFAM" id="SSF53335">
    <property type="entry name" value="S-adenosyl-L-methionine-dependent methyltransferases"/>
    <property type="match status" value="1"/>
</dbReference>
<organism evidence="3 4">
    <name type="scientific">Fictibacillus fluitans</name>
    <dbReference type="NCBI Taxonomy" id="3058422"/>
    <lineage>
        <taxon>Bacteria</taxon>
        <taxon>Bacillati</taxon>
        <taxon>Bacillota</taxon>
        <taxon>Bacilli</taxon>
        <taxon>Bacillales</taxon>
        <taxon>Fictibacillaceae</taxon>
        <taxon>Fictibacillus</taxon>
    </lineage>
</organism>
<dbReference type="Proteomes" id="UP001172721">
    <property type="component" value="Unassembled WGS sequence"/>
</dbReference>
<dbReference type="GO" id="GO:0052913">
    <property type="term" value="F:16S rRNA (guanine(966)-N(2))-methyltransferase activity"/>
    <property type="evidence" value="ECO:0007669"/>
    <property type="project" value="UniProtKB-EC"/>
</dbReference>
<dbReference type="NCBIfam" id="TIGR00095">
    <property type="entry name" value="16S rRNA (guanine(966)-N(2))-methyltransferase RsmD"/>
    <property type="match status" value="1"/>
</dbReference>
<proteinExistence type="predicted"/>
<accession>A0ABT8HS16</accession>
<dbReference type="PROSITE" id="PS00092">
    <property type="entry name" value="N6_MTASE"/>
    <property type="match status" value="1"/>
</dbReference>
<gene>
    <name evidence="3" type="primary">rsmD</name>
    <name evidence="3" type="ORF">QYB97_03595</name>
</gene>
<evidence type="ECO:0000313" key="4">
    <source>
        <dbReference type="Proteomes" id="UP001172721"/>
    </source>
</evidence>
<dbReference type="PIRSF" id="PIRSF004553">
    <property type="entry name" value="CHP00095"/>
    <property type="match status" value="1"/>
</dbReference>
<dbReference type="PANTHER" id="PTHR43542:SF1">
    <property type="entry name" value="METHYLTRANSFERASE"/>
    <property type="match status" value="1"/>
</dbReference>
<protein>
    <submittedName>
        <fullName evidence="3">16S rRNA (Guanine(966)-N(2))-methyltransferase RsmD</fullName>
        <ecNumber evidence="3">2.1.1.171</ecNumber>
    </submittedName>
</protein>
<name>A0ABT8HS16_9BACL</name>
<sequence length="187" mass="20906">MRVISGECKGRPLKAVPGQGTRPTTDKIKESLFNIIGPYFQGGLGLDLYGGSGGLGIEALSRGMDKIIFVDRDSKATEVIKTNLKACGYEEQSEVYKIESHRALKALKKREFTFDLVLLDPPYARQRIAEDIEKLVEYGLLNQDVQVVAEHDPSVRLPDAIGKLEKVRKESYGSTTISLYRMQDREI</sequence>
<keyword evidence="4" id="KW-1185">Reference proteome</keyword>
<keyword evidence="2 3" id="KW-0808">Transferase</keyword>
<dbReference type="Gene3D" id="3.40.50.150">
    <property type="entry name" value="Vaccinia Virus protein VP39"/>
    <property type="match status" value="1"/>
</dbReference>
<dbReference type="PANTHER" id="PTHR43542">
    <property type="entry name" value="METHYLTRANSFERASE"/>
    <property type="match status" value="1"/>
</dbReference>
<evidence type="ECO:0000256" key="1">
    <source>
        <dbReference type="ARBA" id="ARBA00022603"/>
    </source>
</evidence>
<reference evidence="3" key="1">
    <citation type="submission" date="2023-07" db="EMBL/GenBank/DDBJ databases">
        <title>Fictibacillus sp. isolated from freshwater pond.</title>
        <authorList>
            <person name="Kirdat K."/>
            <person name="Bhat A."/>
            <person name="Mourya A."/>
            <person name="Yadav A."/>
        </authorList>
    </citation>
    <scope>NUCLEOTIDE SEQUENCE</scope>
    <source>
        <strain evidence="3">NE201</strain>
    </source>
</reference>
<dbReference type="Pfam" id="PF03602">
    <property type="entry name" value="Cons_hypoth95"/>
    <property type="match status" value="1"/>
</dbReference>
<dbReference type="EMBL" id="JAUHTR010000001">
    <property type="protein sequence ID" value="MDN4523539.1"/>
    <property type="molecule type" value="Genomic_DNA"/>
</dbReference>
<dbReference type="EC" id="2.1.1.171" evidence="3"/>
<dbReference type="InterPro" id="IPR002052">
    <property type="entry name" value="DNA_methylase_N6_adenine_CS"/>
</dbReference>
<evidence type="ECO:0000313" key="3">
    <source>
        <dbReference type="EMBL" id="MDN4523539.1"/>
    </source>
</evidence>
<comment type="caution">
    <text evidence="3">The sequence shown here is derived from an EMBL/GenBank/DDBJ whole genome shotgun (WGS) entry which is preliminary data.</text>
</comment>
<dbReference type="InterPro" id="IPR004398">
    <property type="entry name" value="RNA_MeTrfase_RsmD"/>
</dbReference>
<evidence type="ECO:0000256" key="2">
    <source>
        <dbReference type="ARBA" id="ARBA00022679"/>
    </source>
</evidence>
<keyword evidence="1 3" id="KW-0489">Methyltransferase</keyword>